<dbReference type="SUPFAM" id="SSF46785">
    <property type="entry name" value="Winged helix' DNA-binding domain"/>
    <property type="match status" value="1"/>
</dbReference>
<feature type="domain" description="HTH gntR-type" evidence="4">
    <location>
        <begin position="10"/>
        <end position="78"/>
    </location>
</feature>
<dbReference type="InterPro" id="IPR036390">
    <property type="entry name" value="WH_DNA-bd_sf"/>
</dbReference>
<dbReference type="InterPro" id="IPR036388">
    <property type="entry name" value="WH-like_DNA-bd_sf"/>
</dbReference>
<accession>A0A645AEY1</accession>
<sequence>MFQIDRFGRTPIYEQIIDQTQRLIASGILKEGDQLPSVRVLSQELSVNPNTLQKAYSELERRGLCVSAPGNGRFVTPDAFRLVGEGLKGQLEEILRIASELCAAGMPLERVLGVVATAYGKEKLA</sequence>
<organism evidence="5">
    <name type="scientific">bioreactor metagenome</name>
    <dbReference type="NCBI Taxonomy" id="1076179"/>
    <lineage>
        <taxon>unclassified sequences</taxon>
        <taxon>metagenomes</taxon>
        <taxon>ecological metagenomes</taxon>
    </lineage>
</organism>
<dbReference type="EMBL" id="VSSQ01013336">
    <property type="protein sequence ID" value="MPM51268.1"/>
    <property type="molecule type" value="Genomic_DNA"/>
</dbReference>
<gene>
    <name evidence="5" type="primary">ytrA_29</name>
    <name evidence="5" type="ORF">SDC9_98016</name>
</gene>
<dbReference type="CDD" id="cd07377">
    <property type="entry name" value="WHTH_GntR"/>
    <property type="match status" value="1"/>
</dbReference>
<dbReference type="GO" id="GO:0003677">
    <property type="term" value="F:DNA binding"/>
    <property type="evidence" value="ECO:0007669"/>
    <property type="project" value="UniProtKB-KW"/>
</dbReference>
<dbReference type="Pfam" id="PF00392">
    <property type="entry name" value="GntR"/>
    <property type="match status" value="1"/>
</dbReference>
<proteinExistence type="predicted"/>
<keyword evidence="2" id="KW-0238">DNA-binding</keyword>
<keyword evidence="3" id="KW-0804">Transcription</keyword>
<reference evidence="5" key="1">
    <citation type="submission" date="2019-08" db="EMBL/GenBank/DDBJ databases">
        <authorList>
            <person name="Kucharzyk K."/>
            <person name="Murdoch R.W."/>
            <person name="Higgins S."/>
            <person name="Loffler F."/>
        </authorList>
    </citation>
    <scope>NUCLEOTIDE SEQUENCE</scope>
</reference>
<evidence type="ECO:0000256" key="1">
    <source>
        <dbReference type="ARBA" id="ARBA00023015"/>
    </source>
</evidence>
<dbReference type="AlphaFoldDB" id="A0A645AEY1"/>
<keyword evidence="1" id="KW-0805">Transcription regulation</keyword>
<dbReference type="PROSITE" id="PS50949">
    <property type="entry name" value="HTH_GNTR"/>
    <property type="match status" value="1"/>
</dbReference>
<comment type="caution">
    <text evidence="5">The sequence shown here is derived from an EMBL/GenBank/DDBJ whole genome shotgun (WGS) entry which is preliminary data.</text>
</comment>
<dbReference type="PANTHER" id="PTHR38445:SF9">
    <property type="entry name" value="HTH-TYPE TRANSCRIPTIONAL REPRESSOR YTRA"/>
    <property type="match status" value="1"/>
</dbReference>
<evidence type="ECO:0000313" key="5">
    <source>
        <dbReference type="EMBL" id="MPM51268.1"/>
    </source>
</evidence>
<dbReference type="PANTHER" id="PTHR38445">
    <property type="entry name" value="HTH-TYPE TRANSCRIPTIONAL REPRESSOR YTRA"/>
    <property type="match status" value="1"/>
</dbReference>
<dbReference type="Gene3D" id="1.10.10.10">
    <property type="entry name" value="Winged helix-like DNA-binding domain superfamily/Winged helix DNA-binding domain"/>
    <property type="match status" value="1"/>
</dbReference>
<dbReference type="SMART" id="SM00345">
    <property type="entry name" value="HTH_GNTR"/>
    <property type="match status" value="1"/>
</dbReference>
<dbReference type="InterPro" id="IPR000524">
    <property type="entry name" value="Tscrpt_reg_HTH_GntR"/>
</dbReference>
<evidence type="ECO:0000256" key="3">
    <source>
        <dbReference type="ARBA" id="ARBA00023163"/>
    </source>
</evidence>
<name>A0A645AEY1_9ZZZZ</name>
<evidence type="ECO:0000256" key="2">
    <source>
        <dbReference type="ARBA" id="ARBA00023125"/>
    </source>
</evidence>
<protein>
    <submittedName>
        <fullName evidence="5">HTH-type transcriptional repressor YtrA</fullName>
    </submittedName>
</protein>
<evidence type="ECO:0000259" key="4">
    <source>
        <dbReference type="PROSITE" id="PS50949"/>
    </source>
</evidence>
<dbReference type="GO" id="GO:0003700">
    <property type="term" value="F:DNA-binding transcription factor activity"/>
    <property type="evidence" value="ECO:0007669"/>
    <property type="project" value="InterPro"/>
</dbReference>